<organism evidence="1 2">
    <name type="scientific">Gracilariopsis chorda</name>
    <dbReference type="NCBI Taxonomy" id="448386"/>
    <lineage>
        <taxon>Eukaryota</taxon>
        <taxon>Rhodophyta</taxon>
        <taxon>Florideophyceae</taxon>
        <taxon>Rhodymeniophycidae</taxon>
        <taxon>Gracilariales</taxon>
        <taxon>Gracilariaceae</taxon>
        <taxon>Gracilariopsis</taxon>
    </lineage>
</organism>
<dbReference type="AlphaFoldDB" id="A0A2V3IYB0"/>
<sequence length="140" mass="16280">MMRLKEKMGTEDVERGETYEDIDQFLERPSEREVRICVKCSDSQALFDQIKRVTCSLGPYAEDHFQQVLLTAIHNYNEVRLLSIIRFKIYEHCNNPEKDFGGIEWATGRIHVVKPPEKANLRIVKRKKASRNGSLQIKSA</sequence>
<protein>
    <submittedName>
        <fullName evidence="1">Uncharacterized protein</fullName>
    </submittedName>
</protein>
<dbReference type="EMBL" id="NBIV01000035">
    <property type="protein sequence ID" value="PXF46667.1"/>
    <property type="molecule type" value="Genomic_DNA"/>
</dbReference>
<accession>A0A2V3IYB0</accession>
<gene>
    <name evidence="1" type="ORF">BWQ96_03656</name>
</gene>
<keyword evidence="2" id="KW-1185">Reference proteome</keyword>
<reference evidence="1 2" key="1">
    <citation type="journal article" date="2018" name="Mol. Biol. Evol.">
        <title>Analysis of the draft genome of the red seaweed Gracilariopsis chorda provides insights into genome size evolution in Rhodophyta.</title>
        <authorList>
            <person name="Lee J."/>
            <person name="Yang E.C."/>
            <person name="Graf L."/>
            <person name="Yang J.H."/>
            <person name="Qiu H."/>
            <person name="Zel Zion U."/>
            <person name="Chan C.X."/>
            <person name="Stephens T.G."/>
            <person name="Weber A.P.M."/>
            <person name="Boo G.H."/>
            <person name="Boo S.M."/>
            <person name="Kim K.M."/>
            <person name="Shin Y."/>
            <person name="Jung M."/>
            <person name="Lee S.J."/>
            <person name="Yim H.S."/>
            <person name="Lee J.H."/>
            <person name="Bhattacharya D."/>
            <person name="Yoon H.S."/>
        </authorList>
    </citation>
    <scope>NUCLEOTIDE SEQUENCE [LARGE SCALE GENOMIC DNA]</scope>
    <source>
        <strain evidence="1 2">SKKU-2015</strain>
        <tissue evidence="1">Whole body</tissue>
    </source>
</reference>
<evidence type="ECO:0000313" key="2">
    <source>
        <dbReference type="Proteomes" id="UP000247409"/>
    </source>
</evidence>
<dbReference type="Proteomes" id="UP000247409">
    <property type="component" value="Unassembled WGS sequence"/>
</dbReference>
<evidence type="ECO:0000313" key="1">
    <source>
        <dbReference type="EMBL" id="PXF46667.1"/>
    </source>
</evidence>
<proteinExistence type="predicted"/>
<comment type="caution">
    <text evidence="1">The sequence shown here is derived from an EMBL/GenBank/DDBJ whole genome shotgun (WGS) entry which is preliminary data.</text>
</comment>
<name>A0A2V3IYB0_9FLOR</name>